<proteinExistence type="predicted"/>
<dbReference type="Gene3D" id="3.40.50.1000">
    <property type="entry name" value="HAD superfamily/HAD-like"/>
    <property type="match status" value="1"/>
</dbReference>
<name>A0A174RFT5_9FIRM</name>
<dbReference type="AlphaFoldDB" id="A0A174RFT5"/>
<evidence type="ECO:0000313" key="2">
    <source>
        <dbReference type="Proteomes" id="UP000095712"/>
    </source>
</evidence>
<dbReference type="SUPFAM" id="SSF56784">
    <property type="entry name" value="HAD-like"/>
    <property type="match status" value="1"/>
</dbReference>
<accession>A0A174RFT5</accession>
<organism evidence="1 2">
    <name type="scientific">Blautia wexlerae</name>
    <dbReference type="NCBI Taxonomy" id="418240"/>
    <lineage>
        <taxon>Bacteria</taxon>
        <taxon>Bacillati</taxon>
        <taxon>Bacillota</taxon>
        <taxon>Clostridia</taxon>
        <taxon>Lachnospirales</taxon>
        <taxon>Lachnospiraceae</taxon>
        <taxon>Blautia</taxon>
    </lineage>
</organism>
<dbReference type="GO" id="GO:0016787">
    <property type="term" value="F:hydrolase activity"/>
    <property type="evidence" value="ECO:0007669"/>
    <property type="project" value="UniProtKB-KW"/>
</dbReference>
<gene>
    <name evidence="1" type="ORF">ERS852523_02951</name>
</gene>
<keyword evidence="1" id="KW-0378">Hydrolase</keyword>
<dbReference type="Proteomes" id="UP000095712">
    <property type="component" value="Unassembled WGS sequence"/>
</dbReference>
<dbReference type="InterPro" id="IPR036412">
    <property type="entry name" value="HAD-like_sf"/>
</dbReference>
<dbReference type="EMBL" id="CZAW01000036">
    <property type="protein sequence ID" value="CUP82936.1"/>
    <property type="molecule type" value="Genomic_DNA"/>
</dbReference>
<dbReference type="Gene3D" id="1.10.150.400">
    <property type="match status" value="1"/>
</dbReference>
<protein>
    <submittedName>
        <fullName evidence="1">Predicted hydrolase (HAD superfamily)</fullName>
    </submittedName>
</protein>
<sequence>MVRKEIYKCVERMKYFMKELVKEILIGKEATSLNKIISLIQNSGCKVVSFDIFDTLIKRNLRSANDIFKILEFEFNQHFNKSLPILLLRKKAETNANENSSNEEVSLDEIYAEFEQISEEERKWLRNQEIFLEKNFCQRNRRMYGIYNWCLKNGKKILITSDMYLPLEIIKDILFDAGYYDYSKVYLSNDQKARKATGSLFSIMLEEERLNASEVVHIGDALKGDYLVPKSMGINAILIHRDDSDTMYFNKKILMSKNLEIANNYNIVNSFIRNNMNSNSSFFERMGFEIVGPVLYGYCKWLIQKLKEKRISKVYFLAREGFILEKAFEMFRPCEISCHVIRVSRRATALPLLYRAKSLDDILNRITVTRANFTIQNMLKSCELEQENIDEILSVIESNPYDCVYALSDHQKKKLFDKVYPYIKKISKQQEEYIRGYLNQVEFNGKIAVCDVGWHGTIQNALQDIFEENEIYGYYIGKKEKRAKEKVKSEAFLFDNDYNKWIMREVMSAPDLFELFFLSTDGSARKYAKDVSGKYYCIQAKPEQSEESAEDVIALQNAAFKFVKEFKKLDNAINVQMNPCVCEAAFSTFINYPSADTIKHLKEFSFLNVESHSMVAQHSFGYYILRPKNFVSEFLNNGSKSIFLKSVLKLPLPYISIIDFLKKFDKQQ</sequence>
<reference evidence="1 2" key="1">
    <citation type="submission" date="2015-09" db="EMBL/GenBank/DDBJ databases">
        <authorList>
            <consortium name="Pathogen Informatics"/>
        </authorList>
    </citation>
    <scope>NUCLEOTIDE SEQUENCE [LARGE SCALE GENOMIC DNA]</scope>
    <source>
        <strain evidence="1 2">2789STDY5834911</strain>
    </source>
</reference>
<dbReference type="InterPro" id="IPR023214">
    <property type="entry name" value="HAD_sf"/>
</dbReference>
<evidence type="ECO:0000313" key="1">
    <source>
        <dbReference type="EMBL" id="CUP82936.1"/>
    </source>
</evidence>